<keyword evidence="10" id="KW-1185">Reference proteome</keyword>
<dbReference type="Proteomes" id="UP001211907">
    <property type="component" value="Unassembled WGS sequence"/>
</dbReference>
<keyword evidence="2" id="KW-0813">Transport</keyword>
<keyword evidence="3" id="KW-1003">Cell membrane</keyword>
<comment type="subcellular location">
    <subcellularLocation>
        <location evidence="1">Cell membrane</location>
        <topology evidence="1">Multi-pass membrane protein</topology>
    </subcellularLocation>
</comment>
<proteinExistence type="predicted"/>
<evidence type="ECO:0000256" key="2">
    <source>
        <dbReference type="ARBA" id="ARBA00022448"/>
    </source>
</evidence>
<protein>
    <submittedName>
        <fullName evidence="9">Uncharacterized protein</fullName>
    </submittedName>
</protein>
<comment type="caution">
    <text evidence="9">The sequence shown here is derived from an EMBL/GenBank/DDBJ whole genome shotgun (WGS) entry which is preliminary data.</text>
</comment>
<dbReference type="GO" id="GO:0005886">
    <property type="term" value="C:plasma membrane"/>
    <property type="evidence" value="ECO:0007669"/>
    <property type="project" value="UniProtKB-SubCell"/>
</dbReference>
<feature type="transmembrane region" description="Helical" evidence="8">
    <location>
        <begin position="12"/>
        <end position="34"/>
    </location>
</feature>
<dbReference type="Pfam" id="PF25539">
    <property type="entry name" value="Bestrophin_2"/>
    <property type="match status" value="1"/>
</dbReference>
<evidence type="ECO:0000256" key="7">
    <source>
        <dbReference type="ARBA" id="ARBA00023136"/>
    </source>
</evidence>
<evidence type="ECO:0000313" key="9">
    <source>
        <dbReference type="EMBL" id="KAJ3132292.1"/>
    </source>
</evidence>
<evidence type="ECO:0000256" key="8">
    <source>
        <dbReference type="SAM" id="Phobius"/>
    </source>
</evidence>
<sequence>MLRVVSTGSVVPLVAVPVLGFTALAAVVCVFTLVPTVAFLRTGAMIPNSIILVSLLGTVLSLLLAFRVNTAYDRFWEGRKGWSNTHYNIRQLARLIWVFASGKDSKELARKTAAMNLLVAYASAVKHELRDEKGTRYADLGPYLRDLQLVAGSRVSMATVNVSPVLKISTALQAFIVDTPIAGAALPGVTALTDQLSHFERIRLTPIPAAYTIHLKQALLLYLFTLPFQLAPSILGWFTIPIQFIIAFVVLGVEVIGERIENPFGVDPNDLAQDDYCDAISDEIAQIMKANPVPDAGTWIPPYSMDLENIEQAMLKEHVLTHSNKAAAHHFQIFGQ</sequence>
<evidence type="ECO:0000256" key="1">
    <source>
        <dbReference type="ARBA" id="ARBA00004651"/>
    </source>
</evidence>
<organism evidence="9 10">
    <name type="scientific">Physocladia obscura</name>
    <dbReference type="NCBI Taxonomy" id="109957"/>
    <lineage>
        <taxon>Eukaryota</taxon>
        <taxon>Fungi</taxon>
        <taxon>Fungi incertae sedis</taxon>
        <taxon>Chytridiomycota</taxon>
        <taxon>Chytridiomycota incertae sedis</taxon>
        <taxon>Chytridiomycetes</taxon>
        <taxon>Chytridiales</taxon>
        <taxon>Chytriomycetaceae</taxon>
        <taxon>Physocladia</taxon>
    </lineage>
</organism>
<name>A0AAD5XFH1_9FUNG</name>
<keyword evidence="5 8" id="KW-1133">Transmembrane helix</keyword>
<keyword evidence="7 8" id="KW-0472">Membrane</keyword>
<keyword evidence="6" id="KW-0406">Ion transport</keyword>
<dbReference type="PANTHER" id="PTHR33281:SF19">
    <property type="entry name" value="VOLTAGE-DEPENDENT ANION CHANNEL-FORMING PROTEIN YNEE"/>
    <property type="match status" value="1"/>
</dbReference>
<dbReference type="AlphaFoldDB" id="A0AAD5XFH1"/>
<gene>
    <name evidence="9" type="ORF">HK100_005451</name>
</gene>
<dbReference type="InterPro" id="IPR044669">
    <property type="entry name" value="YneE/VCCN1/2-like"/>
</dbReference>
<evidence type="ECO:0000256" key="6">
    <source>
        <dbReference type="ARBA" id="ARBA00023065"/>
    </source>
</evidence>
<reference evidence="9" key="1">
    <citation type="submission" date="2020-05" db="EMBL/GenBank/DDBJ databases">
        <title>Phylogenomic resolution of chytrid fungi.</title>
        <authorList>
            <person name="Stajich J.E."/>
            <person name="Amses K."/>
            <person name="Simmons R."/>
            <person name="Seto K."/>
            <person name="Myers J."/>
            <person name="Bonds A."/>
            <person name="Quandt C.A."/>
            <person name="Barry K."/>
            <person name="Liu P."/>
            <person name="Grigoriev I."/>
            <person name="Longcore J.E."/>
            <person name="James T.Y."/>
        </authorList>
    </citation>
    <scope>NUCLEOTIDE SEQUENCE</scope>
    <source>
        <strain evidence="9">JEL0513</strain>
    </source>
</reference>
<dbReference type="PANTHER" id="PTHR33281">
    <property type="entry name" value="UPF0187 PROTEIN YNEE"/>
    <property type="match status" value="1"/>
</dbReference>
<feature type="transmembrane region" description="Helical" evidence="8">
    <location>
        <begin position="46"/>
        <end position="66"/>
    </location>
</feature>
<evidence type="ECO:0000256" key="4">
    <source>
        <dbReference type="ARBA" id="ARBA00022692"/>
    </source>
</evidence>
<evidence type="ECO:0000256" key="5">
    <source>
        <dbReference type="ARBA" id="ARBA00022989"/>
    </source>
</evidence>
<evidence type="ECO:0000313" key="10">
    <source>
        <dbReference type="Proteomes" id="UP001211907"/>
    </source>
</evidence>
<keyword evidence="4 8" id="KW-0812">Transmembrane</keyword>
<accession>A0AAD5XFH1</accession>
<dbReference type="GO" id="GO:0005254">
    <property type="term" value="F:chloride channel activity"/>
    <property type="evidence" value="ECO:0007669"/>
    <property type="project" value="InterPro"/>
</dbReference>
<dbReference type="EMBL" id="JADGJH010000255">
    <property type="protein sequence ID" value="KAJ3132292.1"/>
    <property type="molecule type" value="Genomic_DNA"/>
</dbReference>
<evidence type="ECO:0000256" key="3">
    <source>
        <dbReference type="ARBA" id="ARBA00022475"/>
    </source>
</evidence>